<dbReference type="Proteomes" id="UP000321393">
    <property type="component" value="Unassembled WGS sequence"/>
</dbReference>
<dbReference type="AlphaFoldDB" id="A0A5A7TGV2"/>
<evidence type="ECO:0000313" key="2">
    <source>
        <dbReference type="Proteomes" id="UP000321393"/>
    </source>
</evidence>
<gene>
    <name evidence="1" type="ORF">E6C27_scaffold370G00200</name>
</gene>
<name>A0A5A7TGV2_CUCMM</name>
<comment type="caution">
    <text evidence="1">The sequence shown here is derived from an EMBL/GenBank/DDBJ whole genome shotgun (WGS) entry which is preliminary data.</text>
</comment>
<reference evidence="1 2" key="1">
    <citation type="submission" date="2019-08" db="EMBL/GenBank/DDBJ databases">
        <title>Draft genome sequences of two oriental melons (Cucumis melo L. var makuwa).</title>
        <authorList>
            <person name="Kwon S.-Y."/>
        </authorList>
    </citation>
    <scope>NUCLEOTIDE SEQUENCE [LARGE SCALE GENOMIC DNA]</scope>
    <source>
        <strain evidence="2">cv. SW 3</strain>
        <tissue evidence="1">Leaf</tissue>
    </source>
</reference>
<dbReference type="OrthoDB" id="2013610at2759"/>
<accession>A0A5A7TGV2</accession>
<protein>
    <submittedName>
        <fullName evidence="1">Transposon Tf2-1 polyprotein isoform X1</fullName>
    </submittedName>
</protein>
<sequence length="209" mass="24505">MVQTRIEERLECIDQEIAGMKKELSKVPAIEVSLNEIAKSIELMRLQSEKQQQLLFTIIETNTMERSTMSGIVTEPAAKEFEKAKGKESDASSSRMTELDRNFRADGIERRSDGDESFQDRNKFKKIEMPVFTGEDPDSWLFRAERYFQIHKLTDSEKMLVSTVSFDGPALNWFRSQEERDKFTSWSNMKERLLVRFDLTRMEQFLDSF</sequence>
<proteinExistence type="predicted"/>
<organism evidence="1 2">
    <name type="scientific">Cucumis melo var. makuwa</name>
    <name type="common">Oriental melon</name>
    <dbReference type="NCBI Taxonomy" id="1194695"/>
    <lineage>
        <taxon>Eukaryota</taxon>
        <taxon>Viridiplantae</taxon>
        <taxon>Streptophyta</taxon>
        <taxon>Embryophyta</taxon>
        <taxon>Tracheophyta</taxon>
        <taxon>Spermatophyta</taxon>
        <taxon>Magnoliopsida</taxon>
        <taxon>eudicotyledons</taxon>
        <taxon>Gunneridae</taxon>
        <taxon>Pentapetalae</taxon>
        <taxon>rosids</taxon>
        <taxon>fabids</taxon>
        <taxon>Cucurbitales</taxon>
        <taxon>Cucurbitaceae</taxon>
        <taxon>Benincaseae</taxon>
        <taxon>Cucumis</taxon>
    </lineage>
</organism>
<dbReference type="EMBL" id="SSTE01017177">
    <property type="protein sequence ID" value="KAA0040665.1"/>
    <property type="molecule type" value="Genomic_DNA"/>
</dbReference>
<evidence type="ECO:0000313" key="1">
    <source>
        <dbReference type="EMBL" id="KAA0040665.1"/>
    </source>
</evidence>